<evidence type="ECO:0000259" key="4">
    <source>
        <dbReference type="SMART" id="SM00822"/>
    </source>
</evidence>
<dbReference type="PATRIC" id="fig|1122247.3.peg.535"/>
<gene>
    <name evidence="5" type="ORF">C731_0559</name>
</gene>
<accession>K5BHZ8</accession>
<dbReference type="InterPro" id="IPR036291">
    <property type="entry name" value="NAD(P)-bd_dom_sf"/>
</dbReference>
<evidence type="ECO:0000256" key="3">
    <source>
        <dbReference type="RuleBase" id="RU000363"/>
    </source>
</evidence>
<protein>
    <submittedName>
        <fullName evidence="5">Short chain dehydrogenase family protein</fullName>
    </submittedName>
</protein>
<dbReference type="GO" id="GO:0016491">
    <property type="term" value="F:oxidoreductase activity"/>
    <property type="evidence" value="ECO:0007669"/>
    <property type="project" value="UniProtKB-KW"/>
</dbReference>
<dbReference type="Pfam" id="PF00106">
    <property type="entry name" value="adh_short"/>
    <property type="match status" value="1"/>
</dbReference>
<dbReference type="Proteomes" id="UP000006265">
    <property type="component" value="Unassembled WGS sequence"/>
</dbReference>
<dbReference type="NCBIfam" id="NF005878">
    <property type="entry name" value="PRK07825.1"/>
    <property type="match status" value="1"/>
</dbReference>
<evidence type="ECO:0000313" key="6">
    <source>
        <dbReference type="Proteomes" id="UP000006265"/>
    </source>
</evidence>
<dbReference type="PANTHER" id="PTHR44196">
    <property type="entry name" value="DEHYDROGENASE/REDUCTASE SDR FAMILY MEMBER 7B"/>
    <property type="match status" value="1"/>
</dbReference>
<dbReference type="GO" id="GO:0016020">
    <property type="term" value="C:membrane"/>
    <property type="evidence" value="ECO:0007669"/>
    <property type="project" value="TreeGrafter"/>
</dbReference>
<keyword evidence="6" id="KW-1185">Reference proteome</keyword>
<dbReference type="RefSeq" id="WP_005624328.1">
    <property type="nucleotide sequence ID" value="NZ_AMRA01000015.1"/>
</dbReference>
<dbReference type="CDD" id="cd05233">
    <property type="entry name" value="SDR_c"/>
    <property type="match status" value="1"/>
</dbReference>
<dbReference type="PRINTS" id="PR00081">
    <property type="entry name" value="GDHRDH"/>
</dbReference>
<dbReference type="InterPro" id="IPR020904">
    <property type="entry name" value="Sc_DH/Rdtase_CS"/>
</dbReference>
<dbReference type="eggNOG" id="COG4221">
    <property type="taxonomic scope" value="Bacteria"/>
</dbReference>
<organism evidence="5 6">
    <name type="scientific">Mycolicibacterium hassiacum (strain DSM 44199 / CIP 105218 / JCM 12690 / 3849)</name>
    <name type="common">Mycobacterium hassiacum</name>
    <dbReference type="NCBI Taxonomy" id="1122247"/>
    <lineage>
        <taxon>Bacteria</taxon>
        <taxon>Bacillati</taxon>
        <taxon>Actinomycetota</taxon>
        <taxon>Actinomycetes</taxon>
        <taxon>Mycobacteriales</taxon>
        <taxon>Mycobacteriaceae</taxon>
        <taxon>Mycolicibacterium</taxon>
    </lineage>
</organism>
<evidence type="ECO:0000313" key="5">
    <source>
        <dbReference type="EMBL" id="EKF25446.1"/>
    </source>
</evidence>
<evidence type="ECO:0000256" key="2">
    <source>
        <dbReference type="ARBA" id="ARBA00023002"/>
    </source>
</evidence>
<dbReference type="InterPro" id="IPR057326">
    <property type="entry name" value="KR_dom"/>
</dbReference>
<keyword evidence="2" id="KW-0560">Oxidoreductase</keyword>
<dbReference type="InterPro" id="IPR002347">
    <property type="entry name" value="SDR_fam"/>
</dbReference>
<comment type="caution">
    <text evidence="5">The sequence shown here is derived from an EMBL/GenBank/DDBJ whole genome shotgun (WGS) entry which is preliminary data.</text>
</comment>
<evidence type="ECO:0000256" key="1">
    <source>
        <dbReference type="ARBA" id="ARBA00006484"/>
    </source>
</evidence>
<dbReference type="SMART" id="SM00822">
    <property type="entry name" value="PKS_KR"/>
    <property type="match status" value="1"/>
</dbReference>
<dbReference type="PRINTS" id="PR00080">
    <property type="entry name" value="SDRFAMILY"/>
</dbReference>
<dbReference type="AlphaFoldDB" id="K5BHZ8"/>
<dbReference type="EMBL" id="AMRA01000015">
    <property type="protein sequence ID" value="EKF25446.1"/>
    <property type="molecule type" value="Genomic_DNA"/>
</dbReference>
<dbReference type="STRING" id="1122247.GCA_000379865_02004"/>
<name>K5BHZ8_MYCHD</name>
<feature type="domain" description="Ketoreductase" evidence="4">
    <location>
        <begin position="7"/>
        <end position="176"/>
    </location>
</feature>
<dbReference type="PANTHER" id="PTHR44196:SF1">
    <property type="entry name" value="DEHYDROGENASE_REDUCTASE SDR FAMILY MEMBER 7B"/>
    <property type="match status" value="1"/>
</dbReference>
<proteinExistence type="inferred from homology"/>
<dbReference type="OrthoDB" id="9775296at2"/>
<reference evidence="5 6" key="1">
    <citation type="journal article" date="2012" name="J. Bacteriol.">
        <title>Genome sequence of Mycobacterium hassiacum DSM 44199, a rare source of heat-stable mycobacterial proteins.</title>
        <authorList>
            <person name="Tiago I."/>
            <person name="Maranha A."/>
            <person name="Mendes V."/>
            <person name="Alarico S."/>
            <person name="Moynihan P.J."/>
            <person name="Clarke A.J."/>
            <person name="Macedo-Ribeiro S."/>
            <person name="Pereira P.J."/>
            <person name="Empadinhas N."/>
        </authorList>
    </citation>
    <scope>NUCLEOTIDE SEQUENCE [LARGE SCALE GENOMIC DNA]</scope>
    <source>
        <strain evidence="6">DSM 44199 / CIP 105218 / JCM 12690 / 3849</strain>
    </source>
</reference>
<sequence>MDRIRGKTVAITGAARGIGFATAKALLARGARVVIGDRDVALQESAVAQLGNLGPVSGYPLDVTDRDSFATFLDKARTDGGGHIDVLINNAGVMPIGPFLEQDEQAIRSSIEVNLYGVLTGCQLVLPDMIARRSGHIINISSLSGLIPVPGQVIYNAAKFGVVGLSVALADEVAPHGVEVSVVMPPFTKTELISGTRTGGAIQPVEPEDIAGAVVRTLDKPKTHVSVPAALRFTAQAAQLLGPRGRRWLNRRLGLDRVFLEFDRTARQSYEQRARAALGLVEGEGKGIGTGEGKGEGGAKN</sequence>
<dbReference type="PROSITE" id="PS00061">
    <property type="entry name" value="ADH_SHORT"/>
    <property type="match status" value="1"/>
</dbReference>
<dbReference type="SUPFAM" id="SSF51735">
    <property type="entry name" value="NAD(P)-binding Rossmann-fold domains"/>
    <property type="match status" value="1"/>
</dbReference>
<dbReference type="Gene3D" id="3.40.50.720">
    <property type="entry name" value="NAD(P)-binding Rossmann-like Domain"/>
    <property type="match status" value="1"/>
</dbReference>
<comment type="similarity">
    <text evidence="1 3">Belongs to the short-chain dehydrogenases/reductases (SDR) family.</text>
</comment>